<feature type="transmembrane region" description="Helical" evidence="7">
    <location>
        <begin position="201"/>
        <end position="220"/>
    </location>
</feature>
<feature type="transmembrane region" description="Helical" evidence="7">
    <location>
        <begin position="70"/>
        <end position="92"/>
    </location>
</feature>
<feature type="transmembrane region" description="Helical" evidence="7">
    <location>
        <begin position="162"/>
        <end position="180"/>
    </location>
</feature>
<evidence type="ECO:0000256" key="4">
    <source>
        <dbReference type="ARBA" id="ARBA00022692"/>
    </source>
</evidence>
<evidence type="ECO:0000256" key="3">
    <source>
        <dbReference type="ARBA" id="ARBA00022475"/>
    </source>
</evidence>
<keyword evidence="3" id="KW-1003">Cell membrane</keyword>
<keyword evidence="10" id="KW-1185">Reference proteome</keyword>
<dbReference type="GO" id="GO:0055085">
    <property type="term" value="P:transmembrane transport"/>
    <property type="evidence" value="ECO:0007669"/>
    <property type="project" value="InterPro"/>
</dbReference>
<dbReference type="Pfam" id="PF00528">
    <property type="entry name" value="BPD_transp_1"/>
    <property type="match status" value="1"/>
</dbReference>
<feature type="domain" description="ABC transmembrane type-1" evidence="8">
    <location>
        <begin position="66"/>
        <end position="280"/>
    </location>
</feature>
<dbReference type="Proteomes" id="UP001153387">
    <property type="component" value="Unassembled WGS sequence"/>
</dbReference>
<dbReference type="PROSITE" id="PS50928">
    <property type="entry name" value="ABC_TM1"/>
    <property type="match status" value="1"/>
</dbReference>
<gene>
    <name evidence="9" type="ORF">OMP38_19900</name>
</gene>
<dbReference type="AlphaFoldDB" id="A0A9X4KIJ2"/>
<dbReference type="InterPro" id="IPR035906">
    <property type="entry name" value="MetI-like_sf"/>
</dbReference>
<dbReference type="CDD" id="cd06261">
    <property type="entry name" value="TM_PBP2"/>
    <property type="match status" value="1"/>
</dbReference>
<protein>
    <submittedName>
        <fullName evidence="9">Sugar ABC transporter permease</fullName>
    </submittedName>
</protein>
<dbReference type="GO" id="GO:0005886">
    <property type="term" value="C:plasma membrane"/>
    <property type="evidence" value="ECO:0007669"/>
    <property type="project" value="UniProtKB-SubCell"/>
</dbReference>
<evidence type="ECO:0000256" key="1">
    <source>
        <dbReference type="ARBA" id="ARBA00004651"/>
    </source>
</evidence>
<dbReference type="RefSeq" id="WP_277566631.1">
    <property type="nucleotide sequence ID" value="NZ_JAPDHZ010000003.1"/>
</dbReference>
<dbReference type="Gene3D" id="1.10.3720.10">
    <property type="entry name" value="MetI-like"/>
    <property type="match status" value="1"/>
</dbReference>
<accession>A0A9X4KIJ2</accession>
<dbReference type="EMBL" id="JAPDHZ010000003">
    <property type="protein sequence ID" value="MDG0792884.1"/>
    <property type="molecule type" value="Genomic_DNA"/>
</dbReference>
<dbReference type="InterPro" id="IPR000515">
    <property type="entry name" value="MetI-like"/>
</dbReference>
<comment type="similarity">
    <text evidence="7">Belongs to the binding-protein-dependent transport system permease family.</text>
</comment>
<keyword evidence="4 7" id="KW-0812">Transmembrane</keyword>
<evidence type="ECO:0000313" key="10">
    <source>
        <dbReference type="Proteomes" id="UP001153387"/>
    </source>
</evidence>
<dbReference type="InterPro" id="IPR051393">
    <property type="entry name" value="ABC_transporter_permease"/>
</dbReference>
<feature type="transmembrane region" description="Helical" evidence="7">
    <location>
        <begin position="256"/>
        <end position="279"/>
    </location>
</feature>
<reference evidence="9 10" key="1">
    <citation type="submission" date="2022-10" db="EMBL/GenBank/DDBJ databases">
        <title>Comparative genomic analysis of Cohnella hashimotonis sp. nov., isolated from the International Space Station.</title>
        <authorList>
            <person name="Simpson A."/>
            <person name="Venkateswaran K."/>
        </authorList>
    </citation>
    <scope>NUCLEOTIDE SEQUENCE [LARGE SCALE GENOMIC DNA]</scope>
    <source>
        <strain evidence="9 10">DSM 18997</strain>
    </source>
</reference>
<proteinExistence type="inferred from homology"/>
<name>A0A9X4KIJ2_9BACL</name>
<sequence>MHIKKMYPLWLLLPVLAVYGALYIYPTLSGFYYSLTDWNIYKESIRFVGLQQYRDLLAAGDLVNAVRHTLVYAAIVTVFQNGLGLGLALILTTRVPGRNAFRTVFFLPCVLSTLVIGYVFSAIYRPEGILNELLRFVGLGFATTDWLGNADVALYAISVANVWQYAGFAMAIYIAGILVIPKELIEASIIDGSGYLKRVRYVIFPLLAPSFTINVILSLIGSLKVFEIVFALTSGGPGDATEVVNTYIFDRFSDGLYAYGTAANVCLFLVIAVISFYALHLLRRREVQL</sequence>
<evidence type="ECO:0000256" key="7">
    <source>
        <dbReference type="RuleBase" id="RU363032"/>
    </source>
</evidence>
<dbReference type="SUPFAM" id="SSF161098">
    <property type="entry name" value="MetI-like"/>
    <property type="match status" value="1"/>
</dbReference>
<organism evidence="9 10">
    <name type="scientific">Cohnella ginsengisoli</name>
    <dbReference type="NCBI Taxonomy" id="425004"/>
    <lineage>
        <taxon>Bacteria</taxon>
        <taxon>Bacillati</taxon>
        <taxon>Bacillota</taxon>
        <taxon>Bacilli</taxon>
        <taxon>Bacillales</taxon>
        <taxon>Paenibacillaceae</taxon>
        <taxon>Cohnella</taxon>
    </lineage>
</organism>
<evidence type="ECO:0000259" key="8">
    <source>
        <dbReference type="PROSITE" id="PS50928"/>
    </source>
</evidence>
<feature type="transmembrane region" description="Helical" evidence="7">
    <location>
        <begin position="104"/>
        <end position="124"/>
    </location>
</feature>
<feature type="transmembrane region" description="Helical" evidence="7">
    <location>
        <begin position="7"/>
        <end position="25"/>
    </location>
</feature>
<evidence type="ECO:0000256" key="5">
    <source>
        <dbReference type="ARBA" id="ARBA00022989"/>
    </source>
</evidence>
<keyword evidence="2 7" id="KW-0813">Transport</keyword>
<evidence type="ECO:0000313" key="9">
    <source>
        <dbReference type="EMBL" id="MDG0792884.1"/>
    </source>
</evidence>
<keyword evidence="5 7" id="KW-1133">Transmembrane helix</keyword>
<evidence type="ECO:0000256" key="6">
    <source>
        <dbReference type="ARBA" id="ARBA00023136"/>
    </source>
</evidence>
<comment type="caution">
    <text evidence="9">The sequence shown here is derived from an EMBL/GenBank/DDBJ whole genome shotgun (WGS) entry which is preliminary data.</text>
</comment>
<keyword evidence="6 7" id="KW-0472">Membrane</keyword>
<dbReference type="PANTHER" id="PTHR30193">
    <property type="entry name" value="ABC TRANSPORTER PERMEASE PROTEIN"/>
    <property type="match status" value="1"/>
</dbReference>
<evidence type="ECO:0000256" key="2">
    <source>
        <dbReference type="ARBA" id="ARBA00022448"/>
    </source>
</evidence>
<comment type="subcellular location">
    <subcellularLocation>
        <location evidence="1 7">Cell membrane</location>
        <topology evidence="1 7">Multi-pass membrane protein</topology>
    </subcellularLocation>
</comment>
<dbReference type="PANTHER" id="PTHR30193:SF37">
    <property type="entry name" value="INNER MEMBRANE ABC TRANSPORTER PERMEASE PROTEIN YCJO"/>
    <property type="match status" value="1"/>
</dbReference>